<proteinExistence type="predicted"/>
<evidence type="ECO:0000313" key="2">
    <source>
        <dbReference type="Proteomes" id="UP000256977"/>
    </source>
</evidence>
<protein>
    <submittedName>
        <fullName evidence="1">Uncharacterized protein</fullName>
    </submittedName>
</protein>
<sequence>MCPQSAQYVVAHSPIPIMFTGFEIGYDIMTGARLCMEAPEDHPVRKAYERFLGQAGNRHSWDLTAILYGVRGLANYWETTVAGGCIEVDSNGTNRWLSNPDKGHRYLQCKMAPQAISTVLDELLAGYLRT</sequence>
<gene>
    <name evidence="1" type="ORF">DFP98_10143</name>
</gene>
<dbReference type="PANTHER" id="PTHR43264">
    <property type="match status" value="1"/>
</dbReference>
<dbReference type="Proteomes" id="UP000256977">
    <property type="component" value="Unassembled WGS sequence"/>
</dbReference>
<comment type="caution">
    <text evidence="1">The sequence shown here is derived from an EMBL/GenBank/DDBJ whole genome shotgun (WGS) entry which is preliminary data.</text>
</comment>
<keyword evidence="2" id="KW-1185">Reference proteome</keyword>
<dbReference type="AlphaFoldDB" id="A0A3D9KRL7"/>
<dbReference type="PANTHER" id="PTHR43264:SF1">
    <property type="entry name" value="INOSINE_URIDINE-PREFERRING NUCLEOSIDE HYDROLASE DOMAIN-CONTAINING PROTEIN"/>
    <property type="match status" value="1"/>
</dbReference>
<dbReference type="EMBL" id="QRDZ01000001">
    <property type="protein sequence ID" value="RED89072.1"/>
    <property type="molecule type" value="Genomic_DNA"/>
</dbReference>
<accession>A0A3D9KRL7</accession>
<name>A0A3D9KRL7_9BACL</name>
<evidence type="ECO:0000313" key="1">
    <source>
        <dbReference type="EMBL" id="RED89072.1"/>
    </source>
</evidence>
<organism evidence="1 2">
    <name type="scientific">Cohnella phaseoli</name>
    <dbReference type="NCBI Taxonomy" id="456490"/>
    <lineage>
        <taxon>Bacteria</taxon>
        <taxon>Bacillati</taxon>
        <taxon>Bacillota</taxon>
        <taxon>Bacilli</taxon>
        <taxon>Bacillales</taxon>
        <taxon>Paenibacillaceae</taxon>
        <taxon>Cohnella</taxon>
    </lineage>
</organism>
<reference evidence="1 2" key="1">
    <citation type="submission" date="2018-07" db="EMBL/GenBank/DDBJ databases">
        <title>Genomic Encyclopedia of Type Strains, Phase III (KMG-III): the genomes of soil and plant-associated and newly described type strains.</title>
        <authorList>
            <person name="Whitman W."/>
        </authorList>
    </citation>
    <scope>NUCLEOTIDE SEQUENCE [LARGE SCALE GENOMIC DNA]</scope>
    <source>
        <strain evidence="1 2">CECT 7287</strain>
    </source>
</reference>